<protein>
    <submittedName>
        <fullName evidence="3">Uncharacterized protein</fullName>
    </submittedName>
</protein>
<feature type="transmembrane region" description="Helical" evidence="2">
    <location>
        <begin position="14"/>
        <end position="41"/>
    </location>
</feature>
<sequence length="189" mass="21075">MAEADEYFIEEPTIVMLLLLISELVAVLIFIVFAILAIVLFRREYPKHLRRLLDTFHLPGKKVAHTPGKASTSKPATPSAVPTPTLSAPQPGHMNKDVKQDLKVEISGMDSDDVKSNKELFDSQTEMTEQSTEISEIINMQTPIIKPQEQSKDPKATVDVKCNEFGVNKVKPTDKRVDTVPTPINPKQK</sequence>
<name>A0AAD4R355_9BILA</name>
<feature type="region of interest" description="Disordered" evidence="1">
    <location>
        <begin position="64"/>
        <end position="95"/>
    </location>
</feature>
<keyword evidence="2" id="KW-0472">Membrane</keyword>
<evidence type="ECO:0000256" key="2">
    <source>
        <dbReference type="SAM" id="Phobius"/>
    </source>
</evidence>
<keyword evidence="2" id="KW-0812">Transmembrane</keyword>
<evidence type="ECO:0000313" key="3">
    <source>
        <dbReference type="EMBL" id="KAI1706377.1"/>
    </source>
</evidence>
<dbReference type="AlphaFoldDB" id="A0AAD4R355"/>
<evidence type="ECO:0000256" key="1">
    <source>
        <dbReference type="SAM" id="MobiDB-lite"/>
    </source>
</evidence>
<reference evidence="3" key="1">
    <citation type="submission" date="2022-01" db="EMBL/GenBank/DDBJ databases">
        <title>Genome Sequence Resource for Two Populations of Ditylenchus destructor, the Migratory Endoparasitic Phytonematode.</title>
        <authorList>
            <person name="Zhang H."/>
            <person name="Lin R."/>
            <person name="Xie B."/>
        </authorList>
    </citation>
    <scope>NUCLEOTIDE SEQUENCE</scope>
    <source>
        <strain evidence="3">BazhouSP</strain>
    </source>
</reference>
<accession>A0AAD4R355</accession>
<dbReference type="Proteomes" id="UP001201812">
    <property type="component" value="Unassembled WGS sequence"/>
</dbReference>
<dbReference type="EMBL" id="JAKKPZ010000048">
    <property type="protein sequence ID" value="KAI1706377.1"/>
    <property type="molecule type" value="Genomic_DNA"/>
</dbReference>
<keyword evidence="2" id="KW-1133">Transmembrane helix</keyword>
<organism evidence="3 4">
    <name type="scientific">Ditylenchus destructor</name>
    <dbReference type="NCBI Taxonomy" id="166010"/>
    <lineage>
        <taxon>Eukaryota</taxon>
        <taxon>Metazoa</taxon>
        <taxon>Ecdysozoa</taxon>
        <taxon>Nematoda</taxon>
        <taxon>Chromadorea</taxon>
        <taxon>Rhabditida</taxon>
        <taxon>Tylenchina</taxon>
        <taxon>Tylenchomorpha</taxon>
        <taxon>Sphaerularioidea</taxon>
        <taxon>Anguinidae</taxon>
        <taxon>Anguininae</taxon>
        <taxon>Ditylenchus</taxon>
    </lineage>
</organism>
<feature type="compositionally biased region" description="Polar residues" evidence="1">
    <location>
        <begin position="69"/>
        <end position="88"/>
    </location>
</feature>
<gene>
    <name evidence="3" type="ORF">DdX_13036</name>
</gene>
<comment type="caution">
    <text evidence="3">The sequence shown here is derived from an EMBL/GenBank/DDBJ whole genome shotgun (WGS) entry which is preliminary data.</text>
</comment>
<keyword evidence="4" id="KW-1185">Reference proteome</keyword>
<proteinExistence type="predicted"/>
<evidence type="ECO:0000313" key="4">
    <source>
        <dbReference type="Proteomes" id="UP001201812"/>
    </source>
</evidence>